<dbReference type="AlphaFoldDB" id="A0A3B0YT24"/>
<name>A0A3B0YT24_9ZZZZ</name>
<reference evidence="1" key="1">
    <citation type="submission" date="2018-06" db="EMBL/GenBank/DDBJ databases">
        <authorList>
            <person name="Zhirakovskaya E."/>
        </authorList>
    </citation>
    <scope>NUCLEOTIDE SEQUENCE</scope>
</reference>
<organism evidence="1">
    <name type="scientific">hydrothermal vent metagenome</name>
    <dbReference type="NCBI Taxonomy" id="652676"/>
    <lineage>
        <taxon>unclassified sequences</taxon>
        <taxon>metagenomes</taxon>
        <taxon>ecological metagenomes</taxon>
    </lineage>
</organism>
<evidence type="ECO:0000313" key="1">
    <source>
        <dbReference type="EMBL" id="VAW78617.1"/>
    </source>
</evidence>
<sequence>FVPNNYRKRAEVDQILDALSKAAS</sequence>
<dbReference type="EMBL" id="UOFK01000160">
    <property type="protein sequence ID" value="VAW78617.1"/>
    <property type="molecule type" value="Genomic_DNA"/>
</dbReference>
<gene>
    <name evidence="1" type="ORF">MNBD_GAMMA13-694</name>
</gene>
<proteinExistence type="predicted"/>
<protein>
    <submittedName>
        <fullName evidence="1">Uncharacterized protein</fullName>
    </submittedName>
</protein>
<accession>A0A3B0YT24</accession>
<feature type="non-terminal residue" evidence="1">
    <location>
        <position position="1"/>
    </location>
</feature>